<feature type="region of interest" description="Disordered" evidence="1">
    <location>
        <begin position="984"/>
        <end position="1014"/>
    </location>
</feature>
<feature type="compositionally biased region" description="Low complexity" evidence="1">
    <location>
        <begin position="1198"/>
        <end position="1215"/>
    </location>
</feature>
<dbReference type="CDD" id="cd13244">
    <property type="entry name" value="PH_PLEKHG5_G6"/>
    <property type="match status" value="1"/>
</dbReference>
<name>A0A226ELX5_FOLCA</name>
<dbReference type="GO" id="GO:0005085">
    <property type="term" value="F:guanyl-nucleotide exchange factor activity"/>
    <property type="evidence" value="ECO:0007669"/>
    <property type="project" value="InterPro"/>
</dbReference>
<keyword evidence="4" id="KW-1185">Reference proteome</keyword>
<evidence type="ECO:0000259" key="2">
    <source>
        <dbReference type="PROSITE" id="PS50010"/>
    </source>
</evidence>
<dbReference type="InterPro" id="IPR000219">
    <property type="entry name" value="DH_dom"/>
</dbReference>
<feature type="region of interest" description="Disordered" evidence="1">
    <location>
        <begin position="363"/>
        <end position="382"/>
    </location>
</feature>
<dbReference type="EMBL" id="LNIX01000003">
    <property type="protein sequence ID" value="OXA58683.1"/>
    <property type="molecule type" value="Genomic_DNA"/>
</dbReference>
<dbReference type="InterPro" id="IPR040181">
    <property type="entry name" value="PKHG5/7"/>
</dbReference>
<feature type="compositionally biased region" description="Polar residues" evidence="1">
    <location>
        <begin position="913"/>
        <end position="937"/>
    </location>
</feature>
<proteinExistence type="predicted"/>
<dbReference type="GO" id="GO:0030139">
    <property type="term" value="C:endocytic vesicle"/>
    <property type="evidence" value="ECO:0007669"/>
    <property type="project" value="TreeGrafter"/>
</dbReference>
<evidence type="ECO:0000313" key="4">
    <source>
        <dbReference type="Proteomes" id="UP000198287"/>
    </source>
</evidence>
<feature type="region of interest" description="Disordered" evidence="1">
    <location>
        <begin position="202"/>
        <end position="354"/>
    </location>
</feature>
<dbReference type="STRING" id="158441.A0A226ELX5"/>
<dbReference type="OMA" id="YESSATH"/>
<dbReference type="Pfam" id="PF00621">
    <property type="entry name" value="RhoGEF"/>
    <property type="match status" value="1"/>
</dbReference>
<dbReference type="PANTHER" id="PTHR13217:SF11">
    <property type="entry name" value="PLECKSTRIN HOMOLOGY DOMAIN-CONTAINING FAMILY G MEMBER 5"/>
    <property type="match status" value="1"/>
</dbReference>
<evidence type="ECO:0000256" key="1">
    <source>
        <dbReference type="SAM" id="MobiDB-lite"/>
    </source>
</evidence>
<feature type="compositionally biased region" description="Polar residues" evidence="1">
    <location>
        <begin position="305"/>
        <end position="342"/>
    </location>
</feature>
<protein>
    <submittedName>
        <fullName evidence="3">Pleckstrin y domain-containing family G member 5</fullName>
    </submittedName>
</protein>
<organism evidence="3 4">
    <name type="scientific">Folsomia candida</name>
    <name type="common">Springtail</name>
    <dbReference type="NCBI Taxonomy" id="158441"/>
    <lineage>
        <taxon>Eukaryota</taxon>
        <taxon>Metazoa</taxon>
        <taxon>Ecdysozoa</taxon>
        <taxon>Arthropoda</taxon>
        <taxon>Hexapoda</taxon>
        <taxon>Collembola</taxon>
        <taxon>Entomobryomorpha</taxon>
        <taxon>Isotomoidea</taxon>
        <taxon>Isotomidae</taxon>
        <taxon>Proisotominae</taxon>
        <taxon>Folsomia</taxon>
    </lineage>
</organism>
<feature type="compositionally biased region" description="Basic and acidic residues" evidence="1">
    <location>
        <begin position="1364"/>
        <end position="1376"/>
    </location>
</feature>
<dbReference type="PANTHER" id="PTHR13217">
    <property type="entry name" value="PLECKSTRIN HOMOLOGY DOMAIN-CONTAINING FAMILY G MEMBER 7"/>
    <property type="match status" value="1"/>
</dbReference>
<dbReference type="GO" id="GO:0007266">
    <property type="term" value="P:Rho protein signal transduction"/>
    <property type="evidence" value="ECO:0007669"/>
    <property type="project" value="TreeGrafter"/>
</dbReference>
<feature type="region of interest" description="Disordered" evidence="1">
    <location>
        <begin position="1257"/>
        <end position="1388"/>
    </location>
</feature>
<dbReference type="GO" id="GO:0030424">
    <property type="term" value="C:axon"/>
    <property type="evidence" value="ECO:0007669"/>
    <property type="project" value="TreeGrafter"/>
</dbReference>
<sequence length="1388" mass="154366">MMKRNRKVLASKGRTSLVVSPNRARMAAYWSREIEIPWISPSSEDGFRTSEVIRKQHSFGHSTTSSDHSCACGSTCPQHSQFPYVFQPHHVLAGPRKIGNPTSRVVSLHLHPKIKQDSNKAEKIPPLQLQRLRSMKRNSQRVSSNSSDDYGFLRPRARSKSLVESNSLIFDLDDKNIRRRGKINTATSDFDDEDDELFNAGSFVRSNANPGPGLSGSKRSSNLRRRKACYRDKRSEGRSRSLTQIHHLDSGLGMSKQDMDCKSEPGHPNDQAGVLLVPPPAESSSQKSPLQQSKRGKNRFFSASAEDTTFGGSTNSNLSPAGPNSNSQDASQTNASSANTPTAGPGSAPVSAAKKRSLLSLSSPKYYQRQSRHPSGVISHEGSLKVKNATKQHRWSSLFTTSVKESSKIEALSDHLDNYEKYGIPRPNAILCDKDELESINSLEADWRPIVERWGDLTYRAKQQQSAIWELVESEVLYLKTLELLTDLFLACLYNLQSANILNEIDRDKIFANIPEIYKANKTLWLECLWPMVQIARDTRKPLNSSELHSGFHQFAVICKPYIQYCLEQPISQEYCRANDQRNPLFKVYLAWCEARPECNRERLTDILVRPLQRMTKYSLLLGAILKYTDDPGERLCLEEMIDHVERFVMSVNAALRNQQESERLQGIMDKMEFYDVVDTKDEELELVIKSHSRLNLFEPMPSCGSVKRWLIFESDMRLRDSFSSKIDVRCFLFTDMLLICKQTTRQGDKLKIIRQPYMVDKLVAREYNKDPCSFGLVYLNEYGTAIAALALHGRDNKLVKQWLEHIKKATKLYLEAKAKTDENLEFPLTGAHLIGELPDTDAGIELEDEENSSAGLIYLPPQNMSSRASQMSSLLHSHSGSIEMNETSLISSRARSFEQELRGSSLSSEEGTNGNDPSSTGATGNLSSARSLSVETGPQLRPVSPRHDRRRLFISKSPSPNSLSVQIPVPNILGQSLPNLNASPPQPQSLTVPKCSLSPTHRGISYPPPSPRGLRRSQALLSSLNPPLTKVKQVGCISPEKSPVTPTAVVEIKDPIPPSNDVSPSVPPEDCFNRRGPRSPTLAQRKMVSATAAAAIANENSVKILHSNPDTGVHLGGDVGENCNMARRLARNERMDNKRYYTAGVIEDIKKENTREKDSAIQKRLSWNHGPQTQLQSEQSKLAAEFNRKFFSSESMSSIRSSSGVSSTSSLSHCSDVDTPREVGEIGFGFPRRGGSSSSTAVNPRTLPDVLIAVSEPEERGGGPANKCFIEPSSGSSQRLNNSPANQRRLIGSLRTSSAEDDHNVPSEDEEFDSLAYQRATGSIKIRKNKVDMQQGQSKSFNYEDQKSVNPTPTTAFSSTKPMEGEGSKKPKDLLNRLLTDGSLESS</sequence>
<dbReference type="OrthoDB" id="5585231at2759"/>
<feature type="compositionally biased region" description="Basic and acidic residues" evidence="1">
    <location>
        <begin position="114"/>
        <end position="123"/>
    </location>
</feature>
<feature type="compositionally biased region" description="Basic and acidic residues" evidence="1">
    <location>
        <begin position="257"/>
        <end position="267"/>
    </location>
</feature>
<feature type="domain" description="DH" evidence="2">
    <location>
        <begin position="463"/>
        <end position="655"/>
    </location>
</feature>
<feature type="compositionally biased region" description="Polar residues" evidence="1">
    <location>
        <begin position="1274"/>
        <end position="1287"/>
    </location>
</feature>
<gene>
    <name evidence="3" type="ORF">Fcan01_07461</name>
</gene>
<accession>A0A226ELX5</accession>
<feature type="compositionally biased region" description="Polar residues" evidence="1">
    <location>
        <begin position="1333"/>
        <end position="1342"/>
    </location>
</feature>
<dbReference type="SUPFAM" id="SSF48065">
    <property type="entry name" value="DBL homology domain (DH-domain)"/>
    <property type="match status" value="1"/>
</dbReference>
<feature type="region of interest" description="Disordered" evidence="1">
    <location>
        <begin position="1055"/>
        <end position="1080"/>
    </location>
</feature>
<dbReference type="Gene3D" id="2.30.29.30">
    <property type="entry name" value="Pleckstrin-homology domain (PH domain)/Phosphotyrosine-binding domain (PTB)"/>
    <property type="match status" value="1"/>
</dbReference>
<comment type="caution">
    <text evidence="3">The sequence shown here is derived from an EMBL/GenBank/DDBJ whole genome shotgun (WGS) entry which is preliminary data.</text>
</comment>
<dbReference type="InterPro" id="IPR011993">
    <property type="entry name" value="PH-like_dom_sf"/>
</dbReference>
<dbReference type="CDD" id="cd00160">
    <property type="entry name" value="RhoGEF"/>
    <property type="match status" value="1"/>
</dbReference>
<dbReference type="GO" id="GO:0043542">
    <property type="term" value="P:endothelial cell migration"/>
    <property type="evidence" value="ECO:0007669"/>
    <property type="project" value="TreeGrafter"/>
</dbReference>
<feature type="compositionally biased region" description="Low complexity" evidence="1">
    <location>
        <begin position="1229"/>
        <end position="1240"/>
    </location>
</feature>
<dbReference type="SMART" id="SM00325">
    <property type="entry name" value="RhoGEF"/>
    <property type="match status" value="1"/>
</dbReference>
<reference evidence="3 4" key="1">
    <citation type="submission" date="2015-12" db="EMBL/GenBank/DDBJ databases">
        <title>The genome of Folsomia candida.</title>
        <authorList>
            <person name="Faddeeva A."/>
            <person name="Derks M.F."/>
            <person name="Anvar Y."/>
            <person name="Smit S."/>
            <person name="Van Straalen N."/>
            <person name="Roelofs D."/>
        </authorList>
    </citation>
    <scope>NUCLEOTIDE SEQUENCE [LARGE SCALE GENOMIC DNA]</scope>
    <source>
        <strain evidence="3 4">VU population</strain>
        <tissue evidence="3">Whole body</tissue>
    </source>
</reference>
<dbReference type="GO" id="GO:0005886">
    <property type="term" value="C:plasma membrane"/>
    <property type="evidence" value="ECO:0007669"/>
    <property type="project" value="TreeGrafter"/>
</dbReference>
<dbReference type="InterPro" id="IPR035899">
    <property type="entry name" value="DBL_dom_sf"/>
</dbReference>
<dbReference type="Proteomes" id="UP000198287">
    <property type="component" value="Unassembled WGS sequence"/>
</dbReference>
<feature type="region of interest" description="Disordered" evidence="1">
    <location>
        <begin position="1198"/>
        <end position="1219"/>
    </location>
</feature>
<feature type="compositionally biased region" description="Polar residues" evidence="1">
    <location>
        <begin position="1349"/>
        <end position="1362"/>
    </location>
</feature>
<feature type="region of interest" description="Disordered" evidence="1">
    <location>
        <begin position="113"/>
        <end position="153"/>
    </location>
</feature>
<feature type="compositionally biased region" description="Low complexity" evidence="1">
    <location>
        <begin position="903"/>
        <end position="912"/>
    </location>
</feature>
<feature type="compositionally biased region" description="Basic and acidic residues" evidence="1">
    <location>
        <begin position="229"/>
        <end position="239"/>
    </location>
</feature>
<feature type="region of interest" description="Disordered" evidence="1">
    <location>
        <begin position="895"/>
        <end position="961"/>
    </location>
</feature>
<dbReference type="PROSITE" id="PS50010">
    <property type="entry name" value="DH_2"/>
    <property type="match status" value="1"/>
</dbReference>
<dbReference type="Gene3D" id="1.20.900.10">
    <property type="entry name" value="Dbl homology (DH) domain"/>
    <property type="match status" value="1"/>
</dbReference>
<feature type="compositionally biased region" description="Low complexity" evidence="1">
    <location>
        <begin position="283"/>
        <end position="293"/>
    </location>
</feature>
<feature type="region of interest" description="Disordered" evidence="1">
    <location>
        <begin position="1226"/>
        <end position="1245"/>
    </location>
</feature>
<dbReference type="SUPFAM" id="SSF50729">
    <property type="entry name" value="PH domain-like"/>
    <property type="match status" value="1"/>
</dbReference>
<evidence type="ECO:0000313" key="3">
    <source>
        <dbReference type="EMBL" id="OXA58683.1"/>
    </source>
</evidence>